<dbReference type="Proteomes" id="UP000076502">
    <property type="component" value="Unassembled WGS sequence"/>
</dbReference>
<accession>A0A154P9H7</accession>
<keyword evidence="2" id="KW-1185">Reference proteome</keyword>
<proteinExistence type="predicted"/>
<reference evidence="1 2" key="1">
    <citation type="submission" date="2015-07" db="EMBL/GenBank/DDBJ databases">
        <title>The genome of Dufourea novaeangliae.</title>
        <authorList>
            <person name="Pan H."/>
            <person name="Kapheim K."/>
        </authorList>
    </citation>
    <scope>NUCLEOTIDE SEQUENCE [LARGE SCALE GENOMIC DNA]</scope>
    <source>
        <strain evidence="1">0120121106</strain>
        <tissue evidence="1">Whole body</tissue>
    </source>
</reference>
<evidence type="ECO:0000313" key="2">
    <source>
        <dbReference type="Proteomes" id="UP000076502"/>
    </source>
</evidence>
<dbReference type="AlphaFoldDB" id="A0A154P9H7"/>
<name>A0A154P9H7_DUFNO</name>
<gene>
    <name evidence="1" type="ORF">WN55_10809</name>
</gene>
<organism evidence="1 2">
    <name type="scientific">Dufourea novaeangliae</name>
    <name type="common">Sweat bee</name>
    <dbReference type="NCBI Taxonomy" id="178035"/>
    <lineage>
        <taxon>Eukaryota</taxon>
        <taxon>Metazoa</taxon>
        <taxon>Ecdysozoa</taxon>
        <taxon>Arthropoda</taxon>
        <taxon>Hexapoda</taxon>
        <taxon>Insecta</taxon>
        <taxon>Pterygota</taxon>
        <taxon>Neoptera</taxon>
        <taxon>Endopterygota</taxon>
        <taxon>Hymenoptera</taxon>
        <taxon>Apocrita</taxon>
        <taxon>Aculeata</taxon>
        <taxon>Apoidea</taxon>
        <taxon>Anthophila</taxon>
        <taxon>Halictidae</taxon>
        <taxon>Rophitinae</taxon>
        <taxon>Dufourea</taxon>
    </lineage>
</organism>
<sequence length="136" mass="15697">MRNKHHIGTSQPDRGAKPYGFCCDIKDYDPRLDTKPQLGSVFSRNNVTGEGPDIKIRLQEINSNVLPSSQRGNQKSSYRIEDHLGKPMICRRCRGPLKWYLEDEVAVARNTMMTQRQQQYNEKMEQNIKTAKKKGT</sequence>
<dbReference type="EMBL" id="KQ434849">
    <property type="protein sequence ID" value="KZC08491.1"/>
    <property type="molecule type" value="Genomic_DNA"/>
</dbReference>
<evidence type="ECO:0000313" key="1">
    <source>
        <dbReference type="EMBL" id="KZC08491.1"/>
    </source>
</evidence>
<protein>
    <submittedName>
        <fullName evidence="1">Uncharacterized protein</fullName>
    </submittedName>
</protein>